<dbReference type="PROSITE" id="PS00020">
    <property type="entry name" value="ACTININ_2"/>
    <property type="match status" value="1"/>
</dbReference>
<dbReference type="InterPro" id="IPR018247">
    <property type="entry name" value="EF_Hand_1_Ca_BS"/>
</dbReference>
<evidence type="ECO:0000313" key="9">
    <source>
        <dbReference type="EMBL" id="OQV15491.1"/>
    </source>
</evidence>
<dbReference type="Gene3D" id="1.10.418.10">
    <property type="entry name" value="Calponin-like domain"/>
    <property type="match status" value="2"/>
</dbReference>
<dbReference type="SMART" id="SM01184">
    <property type="entry name" value="efhand_Ca_insen"/>
    <property type="match status" value="1"/>
</dbReference>
<dbReference type="EMBL" id="MTYJ01000088">
    <property type="protein sequence ID" value="OQV15491.1"/>
    <property type="molecule type" value="Genomic_DNA"/>
</dbReference>
<dbReference type="InterPro" id="IPR001715">
    <property type="entry name" value="CH_dom"/>
</dbReference>
<sequence length="970" mass="111607">MALFCARPCMKRLSLASKAFGSRFAFSGLSSSRISDTRTSNEACICNKAFTIVYTAAELSSDSEAIKSTSKRLPQMQYQGNGNNGMMQGEEIYMQQEEEWEREGLLDPAWEKQQRKTFTAWCNSHLRKAGTQIDNIEEDFQNGLKLMLLLEVLSGEQLPKPDRGKMRFHKIANVNKALDFIASKGVRLVSIGAEEIVDGNVKMTLGMIWTIILRFAIQDISVDEMTAKDGLLLWCQRKTAPYKNVNVQNFHTNWKDGLAFCALIHRHRPDLLDYSKLSKANPLANLNLAFDIAEKYLDIPRMLDAEEIVATDRPDERSIITYVSSYYHYFAHAREAESAANRVSKALAGRQGNDDLENEYDRLASDLLGWIQRTTPWLENRVTDNTLPGARKKLDEFRTYRTQHKPPRVGQKGQLETAFNTLQTKLRLNNRPPYMPKEGRMVSDIANAWKNLDNAERGFEDWLLSEMMRLERLDRLAQKFKRKADIHEEWSKGKDELLSRNDYRNATLSEVKALKRKHGAFESDLAVHQERVEQLAAIAEELNKLGYHDSPAINSRCQRICSSWDRLGVLTTQRRQGIDEVEKILERVDTLHLDFAKRVTPFNNWLDGAREDLVDMFIVHSIEATQGLINDHEQFKSTLIEADKEYRLLVGIFQEVQRFAQQHNIPGALENPYSSSSAQEITNKWNEVRQLVPRRDQALQQEMMRQQQNERIRRTFAEKANVVGPWIEKQLDIVSSIGMGVHKSLEEALKKLIACRTAVEAFRPHIDELEQYRQAEQEAIILENKYTKYSMETLRVGWEQLLTSINRNINEVENQILTRDSKGITSEQLNEFRLSFNHFDKNRSGRLTPEEFKACLLSLGHNVRNDKQGESQFLKIMSSVDPNMSGYVKFDSFLDYLTRQAAGTDSADSLIESFRVLAQDRPFITPEDLRRELPPDQAEYCIRKMQPYRLPGAPPNALDYASFAGTLYQF</sequence>
<proteinExistence type="inferred from homology"/>
<dbReference type="InterPro" id="IPR002048">
    <property type="entry name" value="EF_hand_dom"/>
</dbReference>
<dbReference type="SUPFAM" id="SSF47576">
    <property type="entry name" value="Calponin-homology domain, CH-domain"/>
    <property type="match status" value="1"/>
</dbReference>
<dbReference type="FunFam" id="1.10.238.10:FF:000004">
    <property type="entry name" value="Actinin alpha 1"/>
    <property type="match status" value="1"/>
</dbReference>
<keyword evidence="10" id="KW-1185">Reference proteome</keyword>
<dbReference type="SUPFAM" id="SSF46966">
    <property type="entry name" value="Spectrin repeat"/>
    <property type="match status" value="4"/>
</dbReference>
<keyword evidence="2" id="KW-0479">Metal-binding</keyword>
<dbReference type="FunFam" id="1.10.418.10:FF:000001">
    <property type="entry name" value="Actinin alpha 1"/>
    <property type="match status" value="1"/>
</dbReference>
<dbReference type="CDD" id="cd00176">
    <property type="entry name" value="SPEC"/>
    <property type="match status" value="3"/>
</dbReference>
<dbReference type="Pfam" id="PF00307">
    <property type="entry name" value="CH"/>
    <property type="match status" value="2"/>
</dbReference>
<evidence type="ECO:0000256" key="3">
    <source>
        <dbReference type="ARBA" id="ARBA00022737"/>
    </source>
</evidence>
<evidence type="ECO:0000256" key="6">
    <source>
        <dbReference type="SAM" id="Coils"/>
    </source>
</evidence>
<dbReference type="CDD" id="cd00051">
    <property type="entry name" value="EFh"/>
    <property type="match status" value="1"/>
</dbReference>
<evidence type="ECO:0000313" key="10">
    <source>
        <dbReference type="Proteomes" id="UP000192578"/>
    </source>
</evidence>
<name>A0A1W0WJU5_HYPEX</name>
<evidence type="ECO:0000256" key="2">
    <source>
        <dbReference type="ARBA" id="ARBA00022723"/>
    </source>
</evidence>
<dbReference type="PROSITE" id="PS00018">
    <property type="entry name" value="EF_HAND_1"/>
    <property type="match status" value="1"/>
</dbReference>
<dbReference type="InterPro" id="IPR002017">
    <property type="entry name" value="Spectrin_repeat"/>
</dbReference>
<dbReference type="PROSITE" id="PS00019">
    <property type="entry name" value="ACTININ_1"/>
    <property type="match status" value="1"/>
</dbReference>
<keyword evidence="3" id="KW-0677">Repeat</keyword>
<dbReference type="InterPro" id="IPR011992">
    <property type="entry name" value="EF-hand-dom_pair"/>
</dbReference>
<evidence type="ECO:0000256" key="1">
    <source>
        <dbReference type="ARBA" id="ARBA00010255"/>
    </source>
</evidence>
<feature type="coiled-coil region" evidence="6">
    <location>
        <begin position="765"/>
        <end position="815"/>
    </location>
</feature>
<dbReference type="CDD" id="cd21214">
    <property type="entry name" value="CH_ACTN_rpt1"/>
    <property type="match status" value="1"/>
</dbReference>
<dbReference type="SMART" id="SM00033">
    <property type="entry name" value="CH"/>
    <property type="match status" value="2"/>
</dbReference>
<dbReference type="Pfam" id="PF13405">
    <property type="entry name" value="EF-hand_6"/>
    <property type="match status" value="1"/>
</dbReference>
<feature type="domain" description="EF-hand" evidence="8">
    <location>
        <begin position="868"/>
        <end position="903"/>
    </location>
</feature>
<evidence type="ECO:0000259" key="8">
    <source>
        <dbReference type="PROSITE" id="PS50222"/>
    </source>
</evidence>
<feature type="domain" description="Calponin-homology (CH)" evidence="7">
    <location>
        <begin position="225"/>
        <end position="331"/>
    </location>
</feature>
<evidence type="ECO:0000256" key="4">
    <source>
        <dbReference type="ARBA" id="ARBA00022837"/>
    </source>
</evidence>
<dbReference type="SUPFAM" id="SSF47473">
    <property type="entry name" value="EF-hand"/>
    <property type="match status" value="1"/>
</dbReference>
<protein>
    <submittedName>
        <fullName evidence="9">Alpha-actinin, sarcomeric</fullName>
    </submittedName>
</protein>
<gene>
    <name evidence="9" type="ORF">BV898_10358</name>
</gene>
<dbReference type="InterPro" id="IPR014837">
    <property type="entry name" value="EF-hand_Ca_insen"/>
</dbReference>
<dbReference type="PROSITE" id="PS50021">
    <property type="entry name" value="CH"/>
    <property type="match status" value="2"/>
</dbReference>
<dbReference type="InterPro" id="IPR036872">
    <property type="entry name" value="CH_dom_sf"/>
</dbReference>
<accession>A0A1W0WJU5</accession>
<dbReference type="AlphaFoldDB" id="A0A1W0WJU5"/>
<evidence type="ECO:0000256" key="5">
    <source>
        <dbReference type="ARBA" id="ARBA00023203"/>
    </source>
</evidence>
<dbReference type="OrthoDB" id="18853at2759"/>
<dbReference type="Gene3D" id="1.20.58.60">
    <property type="match status" value="4"/>
</dbReference>
<dbReference type="Pfam" id="PF00435">
    <property type="entry name" value="Spectrin"/>
    <property type="match status" value="4"/>
</dbReference>
<dbReference type="InterPro" id="IPR001589">
    <property type="entry name" value="Actinin_actin-bd_CS"/>
</dbReference>
<dbReference type="Proteomes" id="UP000192578">
    <property type="component" value="Unassembled WGS sequence"/>
</dbReference>
<dbReference type="FunFam" id="1.20.58.60:FF:000005">
    <property type="entry name" value="Actinin alpha 1"/>
    <property type="match status" value="1"/>
</dbReference>
<dbReference type="SMART" id="SM00054">
    <property type="entry name" value="EFh"/>
    <property type="match status" value="2"/>
</dbReference>
<dbReference type="FunFam" id="1.10.418.10:FF:000005">
    <property type="entry name" value="Actinin alpha 4"/>
    <property type="match status" value="1"/>
</dbReference>
<dbReference type="PANTHER" id="PTHR11915">
    <property type="entry name" value="SPECTRIN/FILAMIN RELATED CYTOSKELETAL PROTEIN"/>
    <property type="match status" value="1"/>
</dbReference>
<comment type="similarity">
    <text evidence="1">Belongs to the alpha-actinin family.</text>
</comment>
<dbReference type="InterPro" id="IPR018159">
    <property type="entry name" value="Spectrin/alpha-actinin"/>
</dbReference>
<keyword evidence="4" id="KW-0106">Calcium</keyword>
<dbReference type="Gene3D" id="1.10.238.10">
    <property type="entry name" value="EF-hand"/>
    <property type="match status" value="2"/>
</dbReference>
<dbReference type="CDD" id="cd21216">
    <property type="entry name" value="CH_ACTN_rpt2"/>
    <property type="match status" value="1"/>
</dbReference>
<dbReference type="SMART" id="SM00150">
    <property type="entry name" value="SPEC"/>
    <property type="match status" value="3"/>
</dbReference>
<dbReference type="FunFam" id="1.20.58.60:FF:000004">
    <property type="entry name" value="Actinin alpha 1"/>
    <property type="match status" value="1"/>
</dbReference>
<feature type="domain" description="EF-hand" evidence="8">
    <location>
        <begin position="827"/>
        <end position="862"/>
    </location>
</feature>
<dbReference type="PROSITE" id="PS50222">
    <property type="entry name" value="EF_HAND_2"/>
    <property type="match status" value="2"/>
</dbReference>
<keyword evidence="5" id="KW-0009">Actin-binding</keyword>
<reference evidence="10" key="1">
    <citation type="submission" date="2017-01" db="EMBL/GenBank/DDBJ databases">
        <title>Comparative genomics of anhydrobiosis in the tardigrade Hypsibius dujardini.</title>
        <authorList>
            <person name="Yoshida Y."/>
            <person name="Koutsovoulos G."/>
            <person name="Laetsch D."/>
            <person name="Stevens L."/>
            <person name="Kumar S."/>
            <person name="Horikawa D."/>
            <person name="Ishino K."/>
            <person name="Komine S."/>
            <person name="Tomita M."/>
            <person name="Blaxter M."/>
            <person name="Arakawa K."/>
        </authorList>
    </citation>
    <scope>NUCLEOTIDE SEQUENCE [LARGE SCALE GENOMIC DNA]</scope>
    <source>
        <strain evidence="10">Z151</strain>
    </source>
</reference>
<dbReference type="Pfam" id="PF08726">
    <property type="entry name" value="EFhand_Ca_insen"/>
    <property type="match status" value="1"/>
</dbReference>
<comment type="caution">
    <text evidence="9">The sequence shown here is derived from an EMBL/GenBank/DDBJ whole genome shotgun (WGS) entry which is preliminary data.</text>
</comment>
<dbReference type="GO" id="GO:0003779">
    <property type="term" value="F:actin binding"/>
    <property type="evidence" value="ECO:0007669"/>
    <property type="project" value="UniProtKB-KW"/>
</dbReference>
<dbReference type="GO" id="GO:0005509">
    <property type="term" value="F:calcium ion binding"/>
    <property type="evidence" value="ECO:0007669"/>
    <property type="project" value="InterPro"/>
</dbReference>
<feature type="domain" description="Calponin-homology (CH)" evidence="7">
    <location>
        <begin position="112"/>
        <end position="216"/>
    </location>
</feature>
<organism evidence="9 10">
    <name type="scientific">Hypsibius exemplaris</name>
    <name type="common">Freshwater tardigrade</name>
    <dbReference type="NCBI Taxonomy" id="2072580"/>
    <lineage>
        <taxon>Eukaryota</taxon>
        <taxon>Metazoa</taxon>
        <taxon>Ecdysozoa</taxon>
        <taxon>Tardigrada</taxon>
        <taxon>Eutardigrada</taxon>
        <taxon>Parachela</taxon>
        <taxon>Hypsibioidea</taxon>
        <taxon>Hypsibiidae</taxon>
        <taxon>Hypsibius</taxon>
    </lineage>
</organism>
<keyword evidence="6" id="KW-0175">Coiled coil</keyword>
<evidence type="ECO:0000259" key="7">
    <source>
        <dbReference type="PROSITE" id="PS50021"/>
    </source>
</evidence>